<feature type="region of interest" description="Disordered" evidence="1">
    <location>
        <begin position="281"/>
        <end position="320"/>
    </location>
</feature>
<dbReference type="EMBL" id="NRHA01000003">
    <property type="protein sequence ID" value="PCC55525.1"/>
    <property type="molecule type" value="Genomic_DNA"/>
</dbReference>
<dbReference type="Pfam" id="PF11611">
    <property type="entry name" value="DUF4352"/>
    <property type="match status" value="1"/>
</dbReference>
<sequence length="446" mass="46049">MRVTIDEDFGALMSTPQNPYEPNNGSGNQNPNGPGPDNQPPNAPGFSGDQNSAPQYGSQSNGQQPPQYGSQNDPNQQPQYGSQPQYGQPNDPGAPGYDQNQGGYGQGYDPNAQGYNQDPYGQNQDGYGQGYDPNAQGYDPNAQGYDANQYGQQPAYVGADGSSDQFIPANPNASYGSYSAGSGGNKSKNIWGILALVGGIAGIVLSIFFGIGFLFGVAGVIFAFVGLSAIKKGLANNKGMTITGMILSFIAILFSIISVIVTFIFGGLFISAIDEAANEASSSASPIQNQSEPAQDPSQGADPSDGGEEAAPPPVEEGGVEIGTDLTAAVRVQPGTASDTAAGAEDSNGQIAVVTVTVENNSSSDVDLSTAQMSANDGAGKEYDDVFQGTEYKASLVFDTMVPAGSKKSFQLAYGVPSADLDKVHLKLALGEDLGKGKNFEFSKAA</sequence>
<evidence type="ECO:0000256" key="2">
    <source>
        <dbReference type="SAM" id="Phobius"/>
    </source>
</evidence>
<reference evidence="4 5" key="1">
    <citation type="journal article" date="2017" name="Elife">
        <title>Extensive horizontal gene transfer in cheese-associated bacteria.</title>
        <authorList>
            <person name="Bonham K.S."/>
            <person name="Wolfe B.E."/>
            <person name="Dutton R.J."/>
        </authorList>
    </citation>
    <scope>NUCLEOTIDE SEQUENCE [LARGE SCALE GENOMIC DNA]</scope>
    <source>
        <strain evidence="4 5">738_8</strain>
    </source>
</reference>
<feature type="compositionally biased region" description="Polar residues" evidence="1">
    <location>
        <begin position="286"/>
        <end position="298"/>
    </location>
</feature>
<feature type="region of interest" description="Disordered" evidence="1">
    <location>
        <begin position="1"/>
        <end position="147"/>
    </location>
</feature>
<feature type="compositionally biased region" description="Pro residues" evidence="1">
    <location>
        <begin position="33"/>
        <end position="43"/>
    </location>
</feature>
<feature type="compositionally biased region" description="Polar residues" evidence="1">
    <location>
        <begin position="48"/>
        <end position="73"/>
    </location>
</feature>
<protein>
    <recommendedName>
        <fullName evidence="3">DUF4352 domain-containing protein</fullName>
    </recommendedName>
</protein>
<dbReference type="Proteomes" id="UP000217881">
    <property type="component" value="Unassembled WGS sequence"/>
</dbReference>
<feature type="transmembrane region" description="Helical" evidence="2">
    <location>
        <begin position="192"/>
        <end position="225"/>
    </location>
</feature>
<feature type="transmembrane region" description="Helical" evidence="2">
    <location>
        <begin position="246"/>
        <end position="273"/>
    </location>
</feature>
<proteinExistence type="predicted"/>
<comment type="caution">
    <text evidence="4">The sequence shown here is derived from an EMBL/GenBank/DDBJ whole genome shotgun (WGS) entry which is preliminary data.</text>
</comment>
<feature type="compositionally biased region" description="Low complexity" evidence="1">
    <location>
        <begin position="74"/>
        <end position="133"/>
    </location>
</feature>
<organism evidence="4 5">
    <name type="scientific">Brevibacterium aurantiacum</name>
    <dbReference type="NCBI Taxonomy" id="273384"/>
    <lineage>
        <taxon>Bacteria</taxon>
        <taxon>Bacillati</taxon>
        <taxon>Actinomycetota</taxon>
        <taxon>Actinomycetes</taxon>
        <taxon>Micrococcales</taxon>
        <taxon>Brevibacteriaceae</taxon>
        <taxon>Brevibacterium</taxon>
    </lineage>
</organism>
<dbReference type="InterPro" id="IPR029050">
    <property type="entry name" value="Immunoprotect_excell_Ig-like"/>
</dbReference>
<gene>
    <name evidence="4" type="ORF">CIK59_01780</name>
</gene>
<evidence type="ECO:0000256" key="1">
    <source>
        <dbReference type="SAM" id="MobiDB-lite"/>
    </source>
</evidence>
<keyword evidence="2" id="KW-1133">Transmembrane helix</keyword>
<feature type="compositionally biased region" description="Low complexity" evidence="1">
    <location>
        <begin position="22"/>
        <end position="32"/>
    </location>
</feature>
<evidence type="ECO:0000313" key="4">
    <source>
        <dbReference type="EMBL" id="PCC55525.1"/>
    </source>
</evidence>
<evidence type="ECO:0000259" key="3">
    <source>
        <dbReference type="Pfam" id="PF11611"/>
    </source>
</evidence>
<keyword evidence="2" id="KW-0812">Transmembrane</keyword>
<dbReference type="InterPro" id="IPR029051">
    <property type="entry name" value="DUF4352"/>
</dbReference>
<dbReference type="Gene3D" id="2.60.40.1240">
    <property type="match status" value="1"/>
</dbReference>
<accession>A0A2A3ZWF0</accession>
<name>A0A2A3ZWF0_BREAU</name>
<keyword evidence="2" id="KW-0472">Membrane</keyword>
<feature type="domain" description="DUF4352" evidence="3">
    <location>
        <begin position="342"/>
        <end position="428"/>
    </location>
</feature>
<dbReference type="AlphaFoldDB" id="A0A2A3ZWF0"/>
<evidence type="ECO:0000313" key="5">
    <source>
        <dbReference type="Proteomes" id="UP000217881"/>
    </source>
</evidence>